<sequence length="88" mass="10195">MPTKTSQVLPWHQSTAEKRMLRKRKIGPPDVYPQDDCQENNLSYERISKGYQVDTMPFEHESLVHNSSRAMLDHLDEAHEKSTELVAS</sequence>
<dbReference type="AlphaFoldDB" id="A0A0B1SH26"/>
<protein>
    <submittedName>
        <fullName evidence="1">Uncharacterized protein</fullName>
    </submittedName>
</protein>
<reference evidence="1 2" key="1">
    <citation type="submission" date="2014-03" db="EMBL/GenBank/DDBJ databases">
        <title>Draft genome of the hookworm Oesophagostomum dentatum.</title>
        <authorList>
            <person name="Mitreva M."/>
        </authorList>
    </citation>
    <scope>NUCLEOTIDE SEQUENCE [LARGE SCALE GENOMIC DNA]</scope>
    <source>
        <strain evidence="1 2">OD-Hann</strain>
    </source>
</reference>
<dbReference type="EMBL" id="KN578987">
    <property type="protein sequence ID" value="KHJ82515.1"/>
    <property type="molecule type" value="Genomic_DNA"/>
</dbReference>
<name>A0A0B1SH26_OESDE</name>
<proteinExistence type="predicted"/>
<dbReference type="Proteomes" id="UP000053660">
    <property type="component" value="Unassembled WGS sequence"/>
</dbReference>
<organism evidence="1 2">
    <name type="scientific">Oesophagostomum dentatum</name>
    <name type="common">Nodular worm</name>
    <dbReference type="NCBI Taxonomy" id="61180"/>
    <lineage>
        <taxon>Eukaryota</taxon>
        <taxon>Metazoa</taxon>
        <taxon>Ecdysozoa</taxon>
        <taxon>Nematoda</taxon>
        <taxon>Chromadorea</taxon>
        <taxon>Rhabditida</taxon>
        <taxon>Rhabditina</taxon>
        <taxon>Rhabditomorpha</taxon>
        <taxon>Strongyloidea</taxon>
        <taxon>Strongylidae</taxon>
        <taxon>Oesophagostomum</taxon>
    </lineage>
</organism>
<accession>A0A0B1SH26</accession>
<feature type="non-terminal residue" evidence="1">
    <location>
        <position position="88"/>
    </location>
</feature>
<evidence type="ECO:0000313" key="2">
    <source>
        <dbReference type="Proteomes" id="UP000053660"/>
    </source>
</evidence>
<keyword evidence="2" id="KW-1185">Reference proteome</keyword>
<dbReference type="OrthoDB" id="20828at2759"/>
<evidence type="ECO:0000313" key="1">
    <source>
        <dbReference type="EMBL" id="KHJ82515.1"/>
    </source>
</evidence>
<gene>
    <name evidence="1" type="ORF">OESDEN_17791</name>
</gene>